<sequence>MLLETLIGLVVLIYLLWKYLLPSKCEQVQYDKLENIQSTLSETQSDDISNKDCNENKYETFDTKHEIPEIPKVESKHENKYVKTEELITPSILLKQRNEKLLDENPVRRESPPKEKLAEFLEKTILSDDKIQSIIQNLSLDKSEILIHEEPKKFYTPLLKILCPS</sequence>
<reference evidence="2" key="1">
    <citation type="journal article" date="2021" name="G3 (Bethesda)">
        <title>Genome and transcriptome analysis of the beet armyworm Spodoptera exigua reveals targets for pest control. .</title>
        <authorList>
            <person name="Simon S."/>
            <person name="Breeschoten T."/>
            <person name="Jansen H.J."/>
            <person name="Dirks R.P."/>
            <person name="Schranz M.E."/>
            <person name="Ros V.I.D."/>
        </authorList>
    </citation>
    <scope>NUCLEOTIDE SEQUENCE</scope>
    <source>
        <strain evidence="2">TB_SE_WUR_2020</strain>
    </source>
</reference>
<proteinExistence type="predicted"/>
<feature type="chain" id="PRO_5037711828" evidence="1">
    <location>
        <begin position="28"/>
        <end position="165"/>
    </location>
</feature>
<evidence type="ECO:0000313" key="3">
    <source>
        <dbReference type="Proteomes" id="UP000814243"/>
    </source>
</evidence>
<keyword evidence="1" id="KW-0732">Signal</keyword>
<dbReference type="AlphaFoldDB" id="A0A922MF02"/>
<accession>A0A922MF02</accession>
<evidence type="ECO:0000256" key="1">
    <source>
        <dbReference type="SAM" id="SignalP"/>
    </source>
</evidence>
<feature type="signal peptide" evidence="1">
    <location>
        <begin position="1"/>
        <end position="27"/>
    </location>
</feature>
<gene>
    <name evidence="2" type="ORF">HF086_017627</name>
</gene>
<comment type="caution">
    <text evidence="2">The sequence shown here is derived from an EMBL/GenBank/DDBJ whole genome shotgun (WGS) entry which is preliminary data.</text>
</comment>
<dbReference type="Proteomes" id="UP000814243">
    <property type="component" value="Unassembled WGS sequence"/>
</dbReference>
<organism evidence="2 3">
    <name type="scientific">Spodoptera exigua</name>
    <name type="common">Beet armyworm</name>
    <name type="synonym">Noctua fulgens</name>
    <dbReference type="NCBI Taxonomy" id="7107"/>
    <lineage>
        <taxon>Eukaryota</taxon>
        <taxon>Metazoa</taxon>
        <taxon>Ecdysozoa</taxon>
        <taxon>Arthropoda</taxon>
        <taxon>Hexapoda</taxon>
        <taxon>Insecta</taxon>
        <taxon>Pterygota</taxon>
        <taxon>Neoptera</taxon>
        <taxon>Endopterygota</taxon>
        <taxon>Lepidoptera</taxon>
        <taxon>Glossata</taxon>
        <taxon>Ditrysia</taxon>
        <taxon>Noctuoidea</taxon>
        <taxon>Noctuidae</taxon>
        <taxon>Amphipyrinae</taxon>
        <taxon>Spodoptera</taxon>
    </lineage>
</organism>
<dbReference type="EMBL" id="JACEFF010000559">
    <property type="protein sequence ID" value="KAH9635378.1"/>
    <property type="molecule type" value="Genomic_DNA"/>
</dbReference>
<evidence type="ECO:0000313" key="2">
    <source>
        <dbReference type="EMBL" id="KAH9635378.1"/>
    </source>
</evidence>
<name>A0A922MF02_SPOEX</name>
<protein>
    <submittedName>
        <fullName evidence="2">Uncharacterized protein</fullName>
    </submittedName>
</protein>